<name>A0A1S1H8H4_9SPHN</name>
<dbReference type="PANTHER" id="PTHR21266">
    <property type="entry name" value="IRON-SULFUR DOMAIN CONTAINING PROTEIN"/>
    <property type="match status" value="1"/>
</dbReference>
<dbReference type="GO" id="GO:0051537">
    <property type="term" value="F:2 iron, 2 sulfur cluster binding"/>
    <property type="evidence" value="ECO:0007669"/>
    <property type="project" value="UniProtKB-KW"/>
</dbReference>
<protein>
    <submittedName>
        <fullName evidence="8">3-ketosteroid-9-alpha-monooxygenase oxygenase subunit</fullName>
        <ecNumber evidence="8">1.14.13.142</ecNumber>
    </submittedName>
</protein>
<dbReference type="PANTHER" id="PTHR21266:SF60">
    <property type="entry name" value="3-KETOSTEROID-9-ALPHA-MONOOXYGENASE, OXYGENASE COMPONENT"/>
    <property type="match status" value="1"/>
</dbReference>
<keyword evidence="9" id="KW-1185">Reference proteome</keyword>
<dbReference type="SUPFAM" id="SSF55961">
    <property type="entry name" value="Bet v1-like"/>
    <property type="match status" value="1"/>
</dbReference>
<keyword evidence="4 8" id="KW-0560">Oxidoreductase</keyword>
<dbReference type="GO" id="GO:0046872">
    <property type="term" value="F:metal ion binding"/>
    <property type="evidence" value="ECO:0007669"/>
    <property type="project" value="UniProtKB-KW"/>
</dbReference>
<dbReference type="Proteomes" id="UP000179467">
    <property type="component" value="Unassembled WGS sequence"/>
</dbReference>
<dbReference type="InterPro" id="IPR036922">
    <property type="entry name" value="Rieske_2Fe-2S_sf"/>
</dbReference>
<comment type="caution">
    <text evidence="8">The sequence shown here is derived from an EMBL/GenBank/DDBJ whole genome shotgun (WGS) entry which is preliminary data.</text>
</comment>
<dbReference type="EC" id="1.14.13.142" evidence="8"/>
<evidence type="ECO:0000256" key="1">
    <source>
        <dbReference type="ARBA" id="ARBA00001962"/>
    </source>
</evidence>
<dbReference type="Gene3D" id="2.102.10.10">
    <property type="entry name" value="Rieske [2Fe-2S] iron-sulphur domain"/>
    <property type="match status" value="1"/>
</dbReference>
<sequence length="360" mass="40430">MAGTADYKLGSFTYPRGWFMIADAATLDTGPTTLHFFGKDMVFYRGESGKPHLVHAYCPHMGAHIGHNSTSYVVRDGDRVQGESIRCPFHGWRFGPDGQCDDIPYSPNFIPKAACLKTYRVIERAGIIWMWHDPEGGAPDQELPPFTQWDQEADGWVRWLVDDFGTLPIHPIEIVDNMADFGHMSPIHGSVDCRYFDNLFEDDRLVQRFDAGHRTLTDGASGVLSLDTWYQGPGILQAAMQGAYPSHMLIAHTPVADGVVRLWHALMVKVPRDGGTDEAGRIALARAYQQASRDALGQDVEIWANKEPSFNPMQIPADGPYGKVRIWYRQFYNPREEAEAFRRRVRGQVVTFGEDRASAA</sequence>
<evidence type="ECO:0000256" key="3">
    <source>
        <dbReference type="ARBA" id="ARBA00022723"/>
    </source>
</evidence>
<dbReference type="InterPro" id="IPR017941">
    <property type="entry name" value="Rieske_2Fe-2S"/>
</dbReference>
<evidence type="ECO:0000256" key="2">
    <source>
        <dbReference type="ARBA" id="ARBA00022714"/>
    </source>
</evidence>
<feature type="domain" description="Rieske" evidence="7">
    <location>
        <begin position="18"/>
        <end position="130"/>
    </location>
</feature>
<dbReference type="GO" id="GO:0008203">
    <property type="term" value="P:cholesterol metabolic process"/>
    <property type="evidence" value="ECO:0007669"/>
    <property type="project" value="InterPro"/>
</dbReference>
<evidence type="ECO:0000256" key="5">
    <source>
        <dbReference type="ARBA" id="ARBA00023004"/>
    </source>
</evidence>
<keyword evidence="8" id="KW-0503">Monooxygenase</keyword>
<dbReference type="OrthoDB" id="9800776at2"/>
<dbReference type="Pfam" id="PF19298">
    <property type="entry name" value="KshA_C"/>
    <property type="match status" value="1"/>
</dbReference>
<dbReference type="InterPro" id="IPR050584">
    <property type="entry name" value="Cholesterol_7-desaturase"/>
</dbReference>
<dbReference type="CDD" id="cd03469">
    <property type="entry name" value="Rieske_RO_Alpha_N"/>
    <property type="match status" value="1"/>
</dbReference>
<dbReference type="Gene3D" id="3.90.380.10">
    <property type="entry name" value="Naphthalene 1,2-dioxygenase Alpha Subunit, Chain A, domain 1"/>
    <property type="match status" value="1"/>
</dbReference>
<dbReference type="GO" id="GO:0004497">
    <property type="term" value="F:monooxygenase activity"/>
    <property type="evidence" value="ECO:0007669"/>
    <property type="project" value="UniProtKB-KW"/>
</dbReference>
<keyword evidence="2" id="KW-0001">2Fe-2S</keyword>
<keyword evidence="6" id="KW-0411">Iron-sulfur</keyword>
<dbReference type="Pfam" id="PF00355">
    <property type="entry name" value="Rieske"/>
    <property type="match status" value="1"/>
</dbReference>
<accession>A0A1S1H8H4</accession>
<dbReference type="AlphaFoldDB" id="A0A1S1H8H4"/>
<evidence type="ECO:0000313" key="8">
    <source>
        <dbReference type="EMBL" id="OHT18387.1"/>
    </source>
</evidence>
<keyword evidence="3" id="KW-0479">Metal-binding</keyword>
<proteinExistence type="predicted"/>
<keyword evidence="5" id="KW-0408">Iron</keyword>
<comment type="cofactor">
    <cofactor evidence="1">
        <name>Fe cation</name>
        <dbReference type="ChEBI" id="CHEBI:24875"/>
    </cofactor>
</comment>
<dbReference type="InterPro" id="IPR045605">
    <property type="entry name" value="KshA-like_C"/>
</dbReference>
<gene>
    <name evidence="8" type="primary">kshA_1</name>
    <name evidence="8" type="ORF">BHE75_00358</name>
</gene>
<evidence type="ECO:0000256" key="4">
    <source>
        <dbReference type="ARBA" id="ARBA00023002"/>
    </source>
</evidence>
<dbReference type="PROSITE" id="PS51296">
    <property type="entry name" value="RIESKE"/>
    <property type="match status" value="1"/>
</dbReference>
<evidence type="ECO:0000259" key="7">
    <source>
        <dbReference type="PROSITE" id="PS51296"/>
    </source>
</evidence>
<dbReference type="RefSeq" id="WP_070931980.1">
    <property type="nucleotide sequence ID" value="NZ_MIPT01000001.1"/>
</dbReference>
<reference evidence="8 9" key="1">
    <citation type="submission" date="2016-09" db="EMBL/GenBank/DDBJ databases">
        <title>Metabolic pathway, cell adaptation mechanisms and a novel monoxygenase revealed through proteogenomic-transcription analysis of a Sphingomonas haloaromaticamans strain degrading the fungicide ortho-phenylphenol.</title>
        <authorList>
            <person name="Perruchon C."/>
            <person name="Papadopoulou E.S."/>
            <person name="Rousidou C."/>
            <person name="Vasileiadis S."/>
            <person name="Tanou G."/>
            <person name="Amoutzias G."/>
            <person name="Molassiotis A."/>
            <person name="Karpouzas D.G."/>
        </authorList>
    </citation>
    <scope>NUCLEOTIDE SEQUENCE [LARGE SCALE GENOMIC DNA]</scope>
    <source>
        <strain evidence="8 9">P3</strain>
    </source>
</reference>
<evidence type="ECO:0000313" key="9">
    <source>
        <dbReference type="Proteomes" id="UP000179467"/>
    </source>
</evidence>
<dbReference type="SUPFAM" id="SSF50022">
    <property type="entry name" value="ISP domain"/>
    <property type="match status" value="1"/>
</dbReference>
<evidence type="ECO:0000256" key="6">
    <source>
        <dbReference type="ARBA" id="ARBA00023014"/>
    </source>
</evidence>
<dbReference type="EMBL" id="MIPT01000001">
    <property type="protein sequence ID" value="OHT18387.1"/>
    <property type="molecule type" value="Genomic_DNA"/>
</dbReference>
<organism evidence="8 9">
    <name type="scientific">Edaphosphingomonas haloaromaticamans</name>
    <dbReference type="NCBI Taxonomy" id="653954"/>
    <lineage>
        <taxon>Bacteria</taxon>
        <taxon>Pseudomonadati</taxon>
        <taxon>Pseudomonadota</taxon>
        <taxon>Alphaproteobacteria</taxon>
        <taxon>Sphingomonadales</taxon>
        <taxon>Rhizorhabdaceae</taxon>
        <taxon>Edaphosphingomonas</taxon>
    </lineage>
</organism>